<evidence type="ECO:0000256" key="1">
    <source>
        <dbReference type="SAM" id="Phobius"/>
    </source>
</evidence>
<organism evidence="3 4">
    <name type="scientific">Massilia eburnea</name>
    <dbReference type="NCBI Taxonomy" id="1776165"/>
    <lineage>
        <taxon>Bacteria</taxon>
        <taxon>Pseudomonadati</taxon>
        <taxon>Pseudomonadota</taxon>
        <taxon>Betaproteobacteria</taxon>
        <taxon>Burkholderiales</taxon>
        <taxon>Oxalobacteraceae</taxon>
        <taxon>Telluria group</taxon>
        <taxon>Massilia</taxon>
    </lineage>
</organism>
<feature type="transmembrane region" description="Helical" evidence="1">
    <location>
        <begin position="349"/>
        <end position="372"/>
    </location>
</feature>
<dbReference type="EMBL" id="WNKX01000021">
    <property type="protein sequence ID" value="MTW13322.1"/>
    <property type="molecule type" value="Genomic_DNA"/>
</dbReference>
<gene>
    <name evidence="3" type="ORF">GM658_22185</name>
</gene>
<keyword evidence="4" id="KW-1185">Reference proteome</keyword>
<protein>
    <recommendedName>
        <fullName evidence="5">Histidine kinase</fullName>
    </recommendedName>
</protein>
<proteinExistence type="predicted"/>
<dbReference type="Proteomes" id="UP000472320">
    <property type="component" value="Unassembled WGS sequence"/>
</dbReference>
<name>A0A6L6QLQ9_9BURK</name>
<evidence type="ECO:0000256" key="2">
    <source>
        <dbReference type="SAM" id="SignalP"/>
    </source>
</evidence>
<feature type="chain" id="PRO_5027091316" description="Histidine kinase" evidence="2">
    <location>
        <begin position="22"/>
        <end position="379"/>
    </location>
</feature>
<reference evidence="3 4" key="1">
    <citation type="submission" date="2019-11" db="EMBL/GenBank/DDBJ databases">
        <title>Type strains purchased from KCTC, JCM and DSMZ.</title>
        <authorList>
            <person name="Lu H."/>
        </authorList>
    </citation>
    <scope>NUCLEOTIDE SEQUENCE [LARGE SCALE GENOMIC DNA]</scope>
    <source>
        <strain evidence="3 4">JCM 31587</strain>
    </source>
</reference>
<accession>A0A6L6QLQ9</accession>
<keyword evidence="2" id="KW-0732">Signal</keyword>
<keyword evidence="1" id="KW-0472">Membrane</keyword>
<keyword evidence="1" id="KW-1133">Transmembrane helix</keyword>
<sequence length="379" mass="41233">MGGISFIRLLAGLILAAWAHAVFCADAPSAPERAAAEAHVLLLNSYGPGRVGIDSVTEAFVNRLHASGIPLEHIHVEYLHLNQPNADLVAQARRALLMAQYGGQRVDILLALQQPALNFAFDQLAELAPSAPLLTDSQPLSKQMAVNKRPIFHYPIVPDVGATVKEAMQLMPRTRRIVIPGGVSEADRAFQRQAEVDLAPWLRQLQVEFLQNMSWAEQMRYIANLTPDAVVVTGMFNRDRDGYTLPTIDAARDTMRAANVPVFSLFDTVVGEGAVGGAVRNLQQSGVELADHVMAILAGKQLAAAALTEVPAGPVQSMYDWRQLERWKIDPSLLPAASFVNRPPSLWQAYRGAMLGAIAIIALLAGLVLVLLSHWRRSA</sequence>
<evidence type="ECO:0000313" key="3">
    <source>
        <dbReference type="EMBL" id="MTW13322.1"/>
    </source>
</evidence>
<evidence type="ECO:0000313" key="4">
    <source>
        <dbReference type="Proteomes" id="UP000472320"/>
    </source>
</evidence>
<comment type="caution">
    <text evidence="3">The sequence shown here is derived from an EMBL/GenBank/DDBJ whole genome shotgun (WGS) entry which is preliminary data.</text>
</comment>
<evidence type="ECO:0008006" key="5">
    <source>
        <dbReference type="Google" id="ProtNLM"/>
    </source>
</evidence>
<dbReference type="AlphaFoldDB" id="A0A6L6QLQ9"/>
<dbReference type="OrthoDB" id="9795133at2"/>
<keyword evidence="1" id="KW-0812">Transmembrane</keyword>
<feature type="signal peptide" evidence="2">
    <location>
        <begin position="1"/>
        <end position="21"/>
    </location>
</feature>